<dbReference type="Proteomes" id="UP001284033">
    <property type="component" value="Unassembled WGS sequence"/>
</dbReference>
<dbReference type="EMBL" id="JAQZHK010000010">
    <property type="protein sequence ID" value="MDY3513540.1"/>
    <property type="molecule type" value="Genomic_DNA"/>
</dbReference>
<keyword evidence="4" id="KW-0175">Coiled coil</keyword>
<evidence type="ECO:0000256" key="4">
    <source>
        <dbReference type="SAM" id="Coils"/>
    </source>
</evidence>
<comment type="caution">
    <text evidence="6">The sequence shown here is derived from an EMBL/GenBank/DDBJ whole genome shotgun (WGS) entry which is preliminary data.</text>
</comment>
<evidence type="ECO:0000259" key="5">
    <source>
        <dbReference type="Pfam" id="PF04586"/>
    </source>
</evidence>
<dbReference type="GO" id="GO:0006508">
    <property type="term" value="P:proteolysis"/>
    <property type="evidence" value="ECO:0007669"/>
    <property type="project" value="UniProtKB-KW"/>
</dbReference>
<keyword evidence="2 6" id="KW-0645">Protease</keyword>
<keyword evidence="3" id="KW-0378">Hydrolase</keyword>
<feature type="domain" description="Prohead serine protease" evidence="5">
    <location>
        <begin position="34"/>
        <end position="129"/>
    </location>
</feature>
<dbReference type="Pfam" id="PF04586">
    <property type="entry name" value="Peptidase_S78"/>
    <property type="match status" value="1"/>
</dbReference>
<organism evidence="6 7">
    <name type="scientific">Riemerella anatipestifer</name>
    <name type="common">Moraxella anatipestifer</name>
    <dbReference type="NCBI Taxonomy" id="34085"/>
    <lineage>
        <taxon>Bacteria</taxon>
        <taxon>Pseudomonadati</taxon>
        <taxon>Bacteroidota</taxon>
        <taxon>Flavobacteriia</taxon>
        <taxon>Flavobacteriales</taxon>
        <taxon>Weeksellaceae</taxon>
        <taxon>Riemerella</taxon>
    </lineage>
</organism>
<protein>
    <submittedName>
        <fullName evidence="6">HK97 family phage prohead protease</fullName>
    </submittedName>
</protein>
<name>A0AAP6LLN3_RIEAN</name>
<keyword evidence="1" id="KW-1188">Viral release from host cell</keyword>
<evidence type="ECO:0000256" key="2">
    <source>
        <dbReference type="ARBA" id="ARBA00022670"/>
    </source>
</evidence>
<evidence type="ECO:0000313" key="6">
    <source>
        <dbReference type="EMBL" id="MDY3513540.1"/>
    </source>
</evidence>
<dbReference type="GO" id="GO:0008233">
    <property type="term" value="F:peptidase activity"/>
    <property type="evidence" value="ECO:0007669"/>
    <property type="project" value="UniProtKB-KW"/>
</dbReference>
<reference evidence="6" key="1">
    <citation type="submission" date="2023-01" db="EMBL/GenBank/DDBJ databases">
        <title>Genome-based studies on antimicrobial resistance profiles of Riemerella anatipestifer in China, 1994 to 2021.</title>
        <authorList>
            <person name="Yang Z."/>
            <person name="Zhu D."/>
        </authorList>
    </citation>
    <scope>NUCLEOTIDE SEQUENCE</scope>
    <source>
        <strain evidence="6">RCAD1218</strain>
    </source>
</reference>
<accession>A0AAP6LLN3</accession>
<dbReference type="RefSeq" id="WP_015345330.1">
    <property type="nucleotide sequence ID" value="NZ_CP081924.1"/>
</dbReference>
<dbReference type="AlphaFoldDB" id="A0AAP6LLN3"/>
<evidence type="ECO:0000256" key="3">
    <source>
        <dbReference type="ARBA" id="ARBA00022801"/>
    </source>
</evidence>
<evidence type="ECO:0000256" key="1">
    <source>
        <dbReference type="ARBA" id="ARBA00022612"/>
    </source>
</evidence>
<sequence length="310" mass="34477">MKFILNDERVTNSYGFRVKTAGIKLDRFLSNPVCLNNHSNNTKDVLGNWVDTEKQGHLLTAKPQFDTEDAEGKEVVRKVEKGILKACSMGISFDPDNLVMEDGVLTVTECELLEASICAVPSNSAAITLYNKQGEILSERQIKQICLSAQNTNSFKNKPMNKLKSYLQLDANADETAIIGAVKAIEAKLTASENEKATLKAENDALKKAEDDRKKAILTAEVEQAVKDGRLDEAGKAPILEMAHDSAMALLKALPKRKSVSEQLKGDEEKLAAFDKMTWDELDKGNHLATLKAQYPDYFEERKRKQFPKN</sequence>
<gene>
    <name evidence="6" type="ORF">PG303_09990</name>
</gene>
<feature type="coiled-coil region" evidence="4">
    <location>
        <begin position="182"/>
        <end position="219"/>
    </location>
</feature>
<proteinExistence type="predicted"/>
<dbReference type="InterPro" id="IPR054613">
    <property type="entry name" value="Peptidase_S78_dom"/>
</dbReference>
<evidence type="ECO:0000313" key="7">
    <source>
        <dbReference type="Proteomes" id="UP001284033"/>
    </source>
</evidence>